<name>A0A7K1V7G1_9NOCA</name>
<dbReference type="EMBL" id="WRPP01000009">
    <property type="protein sequence ID" value="MVU82411.1"/>
    <property type="molecule type" value="Genomic_DNA"/>
</dbReference>
<dbReference type="AlphaFoldDB" id="A0A7K1V7G1"/>
<accession>A0A7K1V7G1</accession>
<evidence type="ECO:0000256" key="6">
    <source>
        <dbReference type="ARBA" id="ARBA00022840"/>
    </source>
</evidence>
<evidence type="ECO:0000256" key="2">
    <source>
        <dbReference type="ARBA" id="ARBA00013059"/>
    </source>
</evidence>
<sequence>MPDIRNGPHTPMSGAWGTRSARSSRFSPTSSPPNGDCPARSGAARRPPRSRYAVPDSEYDIAVAKFGGSCFLDLADYTAVAGYLSHSVGERPDRRVVAVVSAMSGTTGRLLEAARSIDPELRAQAQDHILATGEMVSASFLRAALDARGCPAVELWAGQNGLGSDGQATRASIVSMDARPLLDALRHHRVVVVAGGQATDSTGQVTMLGRNSSDLTAVAIAAMLGLDRCEIFSDVPGVFTADPYIVPAAELMPELGYRQCAAMSAAGAKVLHQDSVRLAETHGVRIECRALTPADAGGALVAATGTVVGVGRGRTAVVTRRRLTDGYGLVSVIDADGGAQTTVVPLPELDSLANALHARISGSSTPAARFAGEKRRSSHSDLLTRSGGPHGDGGDRT</sequence>
<dbReference type="GO" id="GO:0009090">
    <property type="term" value="P:homoserine biosynthetic process"/>
    <property type="evidence" value="ECO:0007669"/>
    <property type="project" value="TreeGrafter"/>
</dbReference>
<feature type="compositionally biased region" description="Low complexity" evidence="8">
    <location>
        <begin position="19"/>
        <end position="45"/>
    </location>
</feature>
<dbReference type="EC" id="2.7.2.4" evidence="2"/>
<organism evidence="10 11">
    <name type="scientific">Nocardia terrae</name>
    <dbReference type="NCBI Taxonomy" id="2675851"/>
    <lineage>
        <taxon>Bacteria</taxon>
        <taxon>Bacillati</taxon>
        <taxon>Actinomycetota</taxon>
        <taxon>Actinomycetes</taxon>
        <taxon>Mycobacteriales</taxon>
        <taxon>Nocardiaceae</taxon>
        <taxon>Nocardia</taxon>
    </lineage>
</organism>
<evidence type="ECO:0000256" key="5">
    <source>
        <dbReference type="ARBA" id="ARBA00022777"/>
    </source>
</evidence>
<dbReference type="PANTHER" id="PTHR21499">
    <property type="entry name" value="ASPARTATE KINASE"/>
    <property type="match status" value="1"/>
</dbReference>
<keyword evidence="4" id="KW-0547">Nucleotide-binding</keyword>
<dbReference type="GO" id="GO:0009089">
    <property type="term" value="P:lysine biosynthetic process via diaminopimelate"/>
    <property type="evidence" value="ECO:0007669"/>
    <property type="project" value="TreeGrafter"/>
</dbReference>
<keyword evidence="3" id="KW-0808">Transferase</keyword>
<dbReference type="InterPro" id="IPR001048">
    <property type="entry name" value="Asp/Glu/Uridylate_kinase"/>
</dbReference>
<dbReference type="GO" id="GO:0004072">
    <property type="term" value="F:aspartate kinase activity"/>
    <property type="evidence" value="ECO:0007669"/>
    <property type="project" value="TreeGrafter"/>
</dbReference>
<dbReference type="SUPFAM" id="SSF53633">
    <property type="entry name" value="Carbamate kinase-like"/>
    <property type="match status" value="1"/>
</dbReference>
<evidence type="ECO:0000313" key="11">
    <source>
        <dbReference type="Proteomes" id="UP000466794"/>
    </source>
</evidence>
<keyword evidence="6" id="KW-0067">ATP-binding</keyword>
<comment type="caution">
    <text evidence="10">The sequence shown here is derived from an EMBL/GenBank/DDBJ whole genome shotgun (WGS) entry which is preliminary data.</text>
</comment>
<dbReference type="Pfam" id="PF00696">
    <property type="entry name" value="AA_kinase"/>
    <property type="match status" value="1"/>
</dbReference>
<dbReference type="Proteomes" id="UP000466794">
    <property type="component" value="Unassembled WGS sequence"/>
</dbReference>
<evidence type="ECO:0000256" key="1">
    <source>
        <dbReference type="ARBA" id="ARBA00010122"/>
    </source>
</evidence>
<comment type="similarity">
    <text evidence="1">Belongs to the aspartokinase family.</text>
</comment>
<evidence type="ECO:0000256" key="7">
    <source>
        <dbReference type="ARBA" id="ARBA00047872"/>
    </source>
</evidence>
<reference evidence="10 11" key="1">
    <citation type="submission" date="2019-12" db="EMBL/GenBank/DDBJ databases">
        <title>Nocardia sp. nov. ET3-3 isolated from soil.</title>
        <authorList>
            <person name="Kanchanasin P."/>
            <person name="Tanasupawat S."/>
            <person name="Yuki M."/>
            <person name="Kudo T."/>
        </authorList>
    </citation>
    <scope>NUCLEOTIDE SEQUENCE [LARGE SCALE GENOMIC DNA]</scope>
    <source>
        <strain evidence="10 11">ET3-3</strain>
    </source>
</reference>
<evidence type="ECO:0000256" key="4">
    <source>
        <dbReference type="ARBA" id="ARBA00022741"/>
    </source>
</evidence>
<evidence type="ECO:0000256" key="3">
    <source>
        <dbReference type="ARBA" id="ARBA00022679"/>
    </source>
</evidence>
<keyword evidence="5 10" id="KW-0418">Kinase</keyword>
<feature type="domain" description="Aspartate/glutamate/uridylate kinase" evidence="9">
    <location>
        <begin position="61"/>
        <end position="286"/>
    </location>
</feature>
<evidence type="ECO:0000259" key="9">
    <source>
        <dbReference type="Pfam" id="PF00696"/>
    </source>
</evidence>
<feature type="region of interest" description="Disordered" evidence="8">
    <location>
        <begin position="1"/>
        <end position="51"/>
    </location>
</feature>
<gene>
    <name evidence="10" type="ORF">GPX89_34920</name>
</gene>
<evidence type="ECO:0000256" key="8">
    <source>
        <dbReference type="SAM" id="MobiDB-lite"/>
    </source>
</evidence>
<proteinExistence type="inferred from homology"/>
<dbReference type="GO" id="GO:0005829">
    <property type="term" value="C:cytosol"/>
    <property type="evidence" value="ECO:0007669"/>
    <property type="project" value="TreeGrafter"/>
</dbReference>
<comment type="catalytic activity">
    <reaction evidence="7">
        <text>L-aspartate + ATP = 4-phospho-L-aspartate + ADP</text>
        <dbReference type="Rhea" id="RHEA:23776"/>
        <dbReference type="ChEBI" id="CHEBI:29991"/>
        <dbReference type="ChEBI" id="CHEBI:30616"/>
        <dbReference type="ChEBI" id="CHEBI:57535"/>
        <dbReference type="ChEBI" id="CHEBI:456216"/>
        <dbReference type="EC" id="2.7.2.4"/>
    </reaction>
</comment>
<keyword evidence="11" id="KW-1185">Reference proteome</keyword>
<dbReference type="PANTHER" id="PTHR21499:SF3">
    <property type="entry name" value="ASPARTOKINASE"/>
    <property type="match status" value="1"/>
</dbReference>
<feature type="region of interest" description="Disordered" evidence="8">
    <location>
        <begin position="365"/>
        <end position="397"/>
    </location>
</feature>
<dbReference type="InterPro" id="IPR036393">
    <property type="entry name" value="AceGlu_kinase-like_sf"/>
</dbReference>
<evidence type="ECO:0000313" key="10">
    <source>
        <dbReference type="EMBL" id="MVU82411.1"/>
    </source>
</evidence>
<dbReference type="Gene3D" id="3.40.1160.10">
    <property type="entry name" value="Acetylglutamate kinase-like"/>
    <property type="match status" value="1"/>
</dbReference>
<protein>
    <recommendedName>
        <fullName evidence="2">aspartate kinase</fullName>
        <ecNumber evidence="2">2.7.2.4</ecNumber>
    </recommendedName>
</protein>